<feature type="domain" description="RRM" evidence="16">
    <location>
        <begin position="463"/>
        <end position="540"/>
    </location>
</feature>
<evidence type="ECO:0000256" key="11">
    <source>
        <dbReference type="PROSITE-ProRule" id="PRU00176"/>
    </source>
</evidence>
<evidence type="ECO:0000256" key="9">
    <source>
        <dbReference type="ARBA" id="ARBA00022833"/>
    </source>
</evidence>
<protein>
    <recommendedName>
        <fullName evidence="4">RING-type E3 ubiquitin transferase</fullName>
        <ecNumber evidence="4">2.3.2.27</ecNumber>
    </recommendedName>
</protein>
<dbReference type="InterPro" id="IPR000504">
    <property type="entry name" value="RRM_dom"/>
</dbReference>
<dbReference type="GO" id="GO:0016567">
    <property type="term" value="P:protein ubiquitination"/>
    <property type="evidence" value="ECO:0007669"/>
    <property type="project" value="UniProtKB-UniPathway"/>
</dbReference>
<dbReference type="SUPFAM" id="SSF49599">
    <property type="entry name" value="TRAF domain-like"/>
    <property type="match status" value="2"/>
</dbReference>
<keyword evidence="14" id="KW-0472">Membrane</keyword>
<dbReference type="PANTHER" id="PTHR46632:SF11">
    <property type="entry name" value="E3 UBIQUITIN-PROTEIN LIGASE SINA-LIKE 1-RELATED"/>
    <property type="match status" value="1"/>
</dbReference>
<evidence type="ECO:0000256" key="8">
    <source>
        <dbReference type="ARBA" id="ARBA00022786"/>
    </source>
</evidence>
<feature type="region of interest" description="Disordered" evidence="13">
    <location>
        <begin position="26"/>
        <end position="60"/>
    </location>
</feature>
<dbReference type="SUPFAM" id="SSF54928">
    <property type="entry name" value="RNA-binding domain, RBD"/>
    <property type="match status" value="1"/>
</dbReference>
<evidence type="ECO:0000256" key="14">
    <source>
        <dbReference type="SAM" id="Phobius"/>
    </source>
</evidence>
<feature type="domain" description="RING-type" evidence="15">
    <location>
        <begin position="77"/>
        <end position="113"/>
    </location>
</feature>
<dbReference type="GO" id="GO:0003723">
    <property type="term" value="F:RNA binding"/>
    <property type="evidence" value="ECO:0007669"/>
    <property type="project" value="UniProtKB-UniRule"/>
</dbReference>
<evidence type="ECO:0000313" key="18">
    <source>
        <dbReference type="EMBL" id="CAF2062724.1"/>
    </source>
</evidence>
<dbReference type="Gene3D" id="3.30.40.10">
    <property type="entry name" value="Zinc/RING finger domain, C3HC4 (zinc finger)"/>
    <property type="match status" value="2"/>
</dbReference>
<dbReference type="InterPro" id="IPR044286">
    <property type="entry name" value="SINL_plant"/>
</dbReference>
<dbReference type="AlphaFoldDB" id="A0A816QLV2"/>
<dbReference type="GO" id="GO:0061630">
    <property type="term" value="F:ubiquitin protein ligase activity"/>
    <property type="evidence" value="ECO:0007669"/>
    <property type="project" value="UniProtKB-EC"/>
</dbReference>
<keyword evidence="6" id="KW-0479">Metal-binding</keyword>
<accession>A0A816QLV2</accession>
<dbReference type="CDD" id="cd16571">
    <property type="entry name" value="RING-HC_SIAHs"/>
    <property type="match status" value="2"/>
</dbReference>
<dbReference type="InterPro" id="IPR049548">
    <property type="entry name" value="Sina-like_RING"/>
</dbReference>
<evidence type="ECO:0000256" key="6">
    <source>
        <dbReference type="ARBA" id="ARBA00022723"/>
    </source>
</evidence>
<dbReference type="EMBL" id="HG994370">
    <property type="protein sequence ID" value="CAF2062724.1"/>
    <property type="molecule type" value="Genomic_DNA"/>
</dbReference>
<gene>
    <name evidence="18" type="ORF">DARMORV10_C06P39870.1</name>
</gene>
<dbReference type="Pfam" id="PF00076">
    <property type="entry name" value="RRM_1"/>
    <property type="match status" value="1"/>
</dbReference>
<keyword evidence="9" id="KW-0862">Zinc</keyword>
<reference evidence="18" key="1">
    <citation type="submission" date="2021-01" db="EMBL/GenBank/DDBJ databases">
        <authorList>
            <consortium name="Genoscope - CEA"/>
            <person name="William W."/>
        </authorList>
    </citation>
    <scope>NUCLEOTIDE SEQUENCE</scope>
</reference>
<keyword evidence="7 12" id="KW-0863">Zinc-finger</keyword>
<evidence type="ECO:0000256" key="4">
    <source>
        <dbReference type="ARBA" id="ARBA00012483"/>
    </source>
</evidence>
<evidence type="ECO:0000259" key="16">
    <source>
        <dbReference type="PROSITE" id="PS50102"/>
    </source>
</evidence>
<dbReference type="InterPro" id="IPR012677">
    <property type="entry name" value="Nucleotide-bd_a/b_plait_sf"/>
</dbReference>
<dbReference type="GO" id="GO:0008270">
    <property type="term" value="F:zinc ion binding"/>
    <property type="evidence" value="ECO:0007669"/>
    <property type="project" value="UniProtKB-KW"/>
</dbReference>
<evidence type="ECO:0000256" key="5">
    <source>
        <dbReference type="ARBA" id="ARBA00022679"/>
    </source>
</evidence>
<evidence type="ECO:0000256" key="7">
    <source>
        <dbReference type="ARBA" id="ARBA00022771"/>
    </source>
</evidence>
<dbReference type="Gene3D" id="3.30.70.330">
    <property type="match status" value="1"/>
</dbReference>
<name>A0A816QLV2_BRANA</name>
<feature type="compositionally biased region" description="Acidic residues" evidence="13">
    <location>
        <begin position="432"/>
        <end position="443"/>
    </location>
</feature>
<evidence type="ECO:0000259" key="15">
    <source>
        <dbReference type="PROSITE" id="PS50089"/>
    </source>
</evidence>
<comment type="pathway">
    <text evidence="2">Protein modification; protein ubiquitination.</text>
</comment>
<evidence type="ECO:0000256" key="12">
    <source>
        <dbReference type="PROSITE-ProRule" id="PRU00455"/>
    </source>
</evidence>
<comment type="similarity">
    <text evidence="3">Belongs to the SINA (Seven in absentia) family.</text>
</comment>
<dbReference type="InterPro" id="IPR013083">
    <property type="entry name" value="Znf_RING/FYVE/PHD"/>
</dbReference>
<evidence type="ECO:0000259" key="17">
    <source>
        <dbReference type="PROSITE" id="PS51081"/>
    </source>
</evidence>
<keyword evidence="5" id="KW-0808">Transferase</keyword>
<evidence type="ECO:0000256" key="3">
    <source>
        <dbReference type="ARBA" id="ARBA00009119"/>
    </source>
</evidence>
<feature type="transmembrane region" description="Helical" evidence="14">
    <location>
        <begin position="347"/>
        <end position="369"/>
    </location>
</feature>
<evidence type="ECO:0000256" key="1">
    <source>
        <dbReference type="ARBA" id="ARBA00000900"/>
    </source>
</evidence>
<comment type="catalytic activity">
    <reaction evidence="1">
        <text>S-ubiquitinyl-[E2 ubiquitin-conjugating enzyme]-L-cysteine + [acceptor protein]-L-lysine = [E2 ubiquitin-conjugating enzyme]-L-cysteine + N(6)-ubiquitinyl-[acceptor protein]-L-lysine.</text>
        <dbReference type="EC" id="2.3.2.27"/>
    </reaction>
</comment>
<keyword evidence="14" id="KW-1133">Transmembrane helix</keyword>
<dbReference type="PROSITE" id="PS50102">
    <property type="entry name" value="RRM"/>
    <property type="match status" value="1"/>
</dbReference>
<dbReference type="PANTHER" id="PTHR46632">
    <property type="entry name" value="E3 UBIQUITIN-PROTEIN LIGASE SINA-LIKE 4"/>
    <property type="match status" value="1"/>
</dbReference>
<dbReference type="EC" id="2.3.2.27" evidence="4"/>
<evidence type="ECO:0000256" key="10">
    <source>
        <dbReference type="ARBA" id="ARBA00024004"/>
    </source>
</evidence>
<keyword evidence="11" id="KW-0694">RNA-binding</keyword>
<evidence type="ECO:0000256" key="13">
    <source>
        <dbReference type="SAM" id="MobiDB-lite"/>
    </source>
</evidence>
<keyword evidence="8" id="KW-0833">Ubl conjugation pathway</keyword>
<dbReference type="InterPro" id="IPR035979">
    <property type="entry name" value="RBD_domain_sf"/>
</dbReference>
<proteinExistence type="inferred from homology"/>
<comment type="function">
    <text evidence="10">E3 ubiquitin-protein ligase that mediates ubiquitination and subsequent proteasomal degradation of target proteins. E3 ubiquitin ligases accept ubiquitin from an E2 ubiquitin-conjugating enzyme in the form of a thioester and then directly transfers the ubiquitin to targeted substrates. It probably triggers the ubiquitin-mediated degradation of different substrates.</text>
</comment>
<dbReference type="InterPro" id="IPR001841">
    <property type="entry name" value="Znf_RING"/>
</dbReference>
<dbReference type="Pfam" id="PF21361">
    <property type="entry name" value="Sina_ZnF"/>
    <property type="match status" value="1"/>
</dbReference>
<keyword evidence="14" id="KW-0812">Transmembrane</keyword>
<dbReference type="Proteomes" id="UP001295469">
    <property type="component" value="Chromosome C06"/>
</dbReference>
<feature type="transmembrane region" description="Helical" evidence="14">
    <location>
        <begin position="376"/>
        <end position="394"/>
    </location>
</feature>
<feature type="region of interest" description="Disordered" evidence="13">
    <location>
        <begin position="783"/>
        <end position="831"/>
    </location>
</feature>
<evidence type="ECO:0000256" key="2">
    <source>
        <dbReference type="ARBA" id="ARBA00004906"/>
    </source>
</evidence>
<dbReference type="UniPathway" id="UPA00143"/>
<dbReference type="PROSITE" id="PS50089">
    <property type="entry name" value="ZF_RING_2"/>
    <property type="match status" value="1"/>
</dbReference>
<feature type="domain" description="SIAH-type" evidence="17">
    <location>
        <begin position="625"/>
        <end position="683"/>
    </location>
</feature>
<feature type="region of interest" description="Disordered" evidence="13">
    <location>
        <begin position="409"/>
        <end position="462"/>
    </location>
</feature>
<dbReference type="PROSITE" id="PS51081">
    <property type="entry name" value="ZF_SIAH"/>
    <property type="match status" value="2"/>
</dbReference>
<dbReference type="SMART" id="SM00360">
    <property type="entry name" value="RRM"/>
    <property type="match status" value="1"/>
</dbReference>
<dbReference type="Pfam" id="PF21362">
    <property type="entry name" value="Sina_RING"/>
    <property type="match status" value="2"/>
</dbReference>
<feature type="compositionally biased region" description="Acidic residues" evidence="13">
    <location>
        <begin position="785"/>
        <end position="810"/>
    </location>
</feature>
<organism evidence="18">
    <name type="scientific">Brassica napus</name>
    <name type="common">Rape</name>
    <dbReference type="NCBI Taxonomy" id="3708"/>
    <lineage>
        <taxon>Eukaryota</taxon>
        <taxon>Viridiplantae</taxon>
        <taxon>Streptophyta</taxon>
        <taxon>Embryophyta</taxon>
        <taxon>Tracheophyta</taxon>
        <taxon>Spermatophyta</taxon>
        <taxon>Magnoliopsida</taxon>
        <taxon>eudicotyledons</taxon>
        <taxon>Gunneridae</taxon>
        <taxon>Pentapetalae</taxon>
        <taxon>rosids</taxon>
        <taxon>malvids</taxon>
        <taxon>Brassicales</taxon>
        <taxon>Brassicaceae</taxon>
        <taxon>Brassiceae</taxon>
        <taxon>Brassica</taxon>
    </lineage>
</organism>
<dbReference type="InterPro" id="IPR013010">
    <property type="entry name" value="Znf_SIAH"/>
</dbReference>
<sequence length="831" mass="93663">MRTANCTNHAVSLGIVKKMNAEQAFTGRAASSSHHQKRQRRLPSTVEEEKVGENGGGTRSETEARYGTMFDLDLLDCLVCCHALTNPIFQCENGHIACSSCCLKLRSKCPVCRCRIMERDVEVIIVPCPNAKHGCTEKFSYGKEIAHEKECGFALCYCPTPNCKYTGVYKGPLQSLLCNHKDKDLWNCFMCVRSSGAWLSTSEKILILHESSDGPLVVLQCFNEPQGMYVTVNCIAPSAPGVGRFSYHLSYSFGDATMTFELEEMNRIQKVSWETPEKDFMLVPYYIVGQKLRLKMVICMRRLEEEKEVEEDEAEEDSRKTHQDESFFLRLSPLPSKPSSHFSFLKIFSMESTNIVFFFSVSNLFSCFFYKSQLNVFVLLILTIVFSFSFVSSGQRELSDEFNTKLNLENQNEESDEKMHMEADYSSSSDSSSDDSDSEEEEGPMIPQPQPQPPRSTTTGGSRTLFAGNLALQVKKSDIKEFFREAGEVVDVKFGMGRDDGSFRGFGHILFASPVEAQMALGFQGRTLLGRQIRLDMALESSETRETASVDGYEVIPEARSGTLLDLDLLDCPVCCQALTQHVFQCDNGHIACSSCCLKLRNKCPVCALPIGNNRCRILERVVESVAVPCPNAEHGCTEKFSYGKELAHEKECGFALCYCPAPNCNYAGVYKDLYTHYDAYHTDILSRFVCGTLHNPCMSTGSKISVLQEYGGGPLFGSTEMNRIQKVRFQTPQENFMSIPSYLNPQAIVQNLRICIRRLEEEDGEEEEEETVDDLLIRIRQLVEEEEEEAGEDEEDKEEEEEAVEADDDNNVRRSTREKKANSKYQNKVK</sequence>
<feature type="domain" description="SIAH-type" evidence="17">
    <location>
        <begin position="123"/>
        <end position="181"/>
    </location>
</feature>